<keyword evidence="5 9" id="KW-0067">ATP-binding</keyword>
<organism evidence="13 14">
    <name type="scientific">Aphanomyces astaci</name>
    <name type="common">Crayfish plague agent</name>
    <dbReference type="NCBI Taxonomy" id="112090"/>
    <lineage>
        <taxon>Eukaryota</taxon>
        <taxon>Sar</taxon>
        <taxon>Stramenopiles</taxon>
        <taxon>Oomycota</taxon>
        <taxon>Saprolegniomycetes</taxon>
        <taxon>Saprolegniales</taxon>
        <taxon>Verrucalvaceae</taxon>
        <taxon>Aphanomyces</taxon>
    </lineage>
</organism>
<dbReference type="EMBL" id="QUSZ01004271">
    <property type="protein sequence ID" value="RHY15109.1"/>
    <property type="molecule type" value="Genomic_DNA"/>
</dbReference>
<evidence type="ECO:0000313" key="14">
    <source>
        <dbReference type="Proteomes" id="UP000265427"/>
    </source>
</evidence>
<protein>
    <recommendedName>
        <fullName evidence="2">leucine--tRNA ligase</fullName>
        <ecNumber evidence="2">6.1.1.4</ecNumber>
    </recommendedName>
    <alternativeName>
        <fullName evidence="8">Leucyl-tRNA synthetase</fullName>
    </alternativeName>
</protein>
<evidence type="ECO:0000256" key="2">
    <source>
        <dbReference type="ARBA" id="ARBA00013164"/>
    </source>
</evidence>
<comment type="similarity">
    <text evidence="1 9">Belongs to the class-I aminoacyl-tRNA synthetase family.</text>
</comment>
<dbReference type="GO" id="GO:0005524">
    <property type="term" value="F:ATP binding"/>
    <property type="evidence" value="ECO:0007669"/>
    <property type="project" value="UniProtKB-KW"/>
</dbReference>
<dbReference type="EC" id="6.1.1.4" evidence="2"/>
<dbReference type="Pfam" id="PF24810">
    <property type="entry name" value="RBD_LARS1"/>
    <property type="match status" value="1"/>
</dbReference>
<evidence type="ECO:0000313" key="13">
    <source>
        <dbReference type="EMBL" id="RHY15109.1"/>
    </source>
</evidence>
<dbReference type="GO" id="GO:0006429">
    <property type="term" value="P:leucyl-tRNA aminoacylation"/>
    <property type="evidence" value="ECO:0007669"/>
    <property type="project" value="InterPro"/>
</dbReference>
<dbReference type="InterPro" id="IPR013155">
    <property type="entry name" value="M/V/L/I-tRNA-synth_anticd-bd"/>
</dbReference>
<feature type="domain" description="Aminoacyl-tRNA synthetase class Ia" evidence="10">
    <location>
        <begin position="36"/>
        <end position="114"/>
    </location>
</feature>
<evidence type="ECO:0000256" key="9">
    <source>
        <dbReference type="RuleBase" id="RU363035"/>
    </source>
</evidence>
<keyword evidence="3 9" id="KW-0436">Ligase</keyword>
<dbReference type="InterPro" id="IPR004493">
    <property type="entry name" value="Leu-tRNA-synth_Ia_arc/euk"/>
</dbReference>
<dbReference type="Gene3D" id="3.40.50.620">
    <property type="entry name" value="HUPs"/>
    <property type="match status" value="1"/>
</dbReference>
<dbReference type="GO" id="GO:0004823">
    <property type="term" value="F:leucine-tRNA ligase activity"/>
    <property type="evidence" value="ECO:0007669"/>
    <property type="project" value="UniProtKB-EC"/>
</dbReference>
<evidence type="ECO:0000256" key="1">
    <source>
        <dbReference type="ARBA" id="ARBA00005594"/>
    </source>
</evidence>
<dbReference type="InterPro" id="IPR014729">
    <property type="entry name" value="Rossmann-like_a/b/a_fold"/>
</dbReference>
<dbReference type="InterPro" id="IPR001412">
    <property type="entry name" value="aa-tRNA-synth_I_CS"/>
</dbReference>
<accession>A0A397B8X9</accession>
<dbReference type="SUPFAM" id="SSF47323">
    <property type="entry name" value="Anticodon-binding domain of a subclass of class I aminoacyl-tRNA synthetases"/>
    <property type="match status" value="1"/>
</dbReference>
<dbReference type="CDD" id="cd07959">
    <property type="entry name" value="Anticodon_Ia_Leu_AEc"/>
    <property type="match status" value="1"/>
</dbReference>
<keyword evidence="7 9" id="KW-0030">Aminoacyl-tRNA synthetase</keyword>
<dbReference type="GO" id="GO:0002161">
    <property type="term" value="F:aminoacyl-tRNA deacylase activity"/>
    <property type="evidence" value="ECO:0007669"/>
    <property type="project" value="InterPro"/>
</dbReference>
<dbReference type="Gene3D" id="3.90.740.10">
    <property type="entry name" value="Valyl/Leucyl/Isoleucyl-tRNA synthetase, editing domain"/>
    <property type="match status" value="1"/>
</dbReference>
<dbReference type="PANTHER" id="PTHR45794:SF1">
    <property type="entry name" value="LEUCINE--TRNA LIGASE, CYTOPLASMIC"/>
    <property type="match status" value="1"/>
</dbReference>
<dbReference type="AlphaFoldDB" id="A0A397B8X9"/>
<feature type="domain" description="Methionyl/Valyl/Leucyl/Isoleucyl-tRNA synthetase anticodon-binding" evidence="11">
    <location>
        <begin position="802"/>
        <end position="926"/>
    </location>
</feature>
<dbReference type="PROSITE" id="PS00178">
    <property type="entry name" value="AA_TRNA_LIGASE_I"/>
    <property type="match status" value="1"/>
</dbReference>
<name>A0A397B8X9_APHAT</name>
<keyword evidence="6 9" id="KW-0648">Protein biosynthesis</keyword>
<dbReference type="SUPFAM" id="SSF52374">
    <property type="entry name" value="Nucleotidylyl transferase"/>
    <property type="match status" value="1"/>
</dbReference>
<dbReference type="NCBIfam" id="TIGR00395">
    <property type="entry name" value="leuS_arch"/>
    <property type="match status" value="1"/>
</dbReference>
<dbReference type="Proteomes" id="UP000265427">
    <property type="component" value="Unassembled WGS sequence"/>
</dbReference>
<dbReference type="InterPro" id="IPR009008">
    <property type="entry name" value="Val/Leu/Ile-tRNA-synth_edit"/>
</dbReference>
<sequence>MAGADNVSVKLSGMDIAVEEKKFGRRNHLIAIEEDVQRQWEEAKVFEGTVKDGQKKFLATFPFPYMNGMMHIGHGFTITKAEFATRYHRLKGENALFPFAFHCTGMPIQAAANKLKAELEEFGFPPQFPVDAVVEPVAPAAAQTSENKAKGKKSKLVAKTGGVVRQYDILAKMIDDKELIPKFTDPTFWLQYFPPFGEAHLRRFGLAVDWRRSFITTDVNPFYDAFIRWQLNTLKERSRVSRGKRPNVYSPLDKQNCADHDRATGEGVGPQEYTIVKLQVKTPLPAHLSSLSGFNVYLAPATLRPETMYGQTNCFVLPDGDYGAYRINETDVFVISRRSALNLAHQDFSRTWGQVECLLELKGWDLLGLPLLAPYAAYDTVYTLPLLTISMGKGTGVVTSVPSDAPDDYAALRDLKQKPAMREKYHLTDEMVLPFEVVPIIDIPGYGSTSAVAVCDELKIQSQNDKDKLAKAKDLVYLKGFYEGVLLVGSQAGKKVCDAKAGVRKELLDAGLAIPYWEPESTIMSRTGDECVVAHLDQWYLLYGTEDWKARVSSHIENPQTFETYNPIALGEYRSTLEWLKEWAPCRQFGLGTKLPWDTEFVVESLSDSTIYMAYYTIAHHLQSNVDGSQGGPHGIKATDLTKEVFDFIFLNGPVPAQSAVSEAVWRQLQAEFEYWYPVDLRVSGKDLIRNHLTMCLYNHAEIWANDPAKWPRSFFTNGHVLVDAEKMSKSKGNFLTLEYCFKEYGADATRFACADAGDSMDDANFSRDTANMAILRLTTEEEWIKKTLDDDLRTGALNFNDKMFHAQMDQLITATADHFDKMQWRDGFQSAFFELQIARDAYRDICTRGEFALHKDVIVRFIEAQTIMLAPICPHICEHFWKLLGHADSFVANAAWPAVTGPTDFTLLRAGDFLTKSLKHFRDAVMKGDAVKGKKKPAAIVEPKKPPTHAHVYLANEFPSWQQTVLTFMATLFDKATKSFPADFMAKLKVLLNSHDALKKMTKNVMQFASFVKADAELRGQDAIELSMPFDQKAVLESNKLYLLKSLDLQDISVRVVFYNVDGHVAVEGGDAKKIEAAAPGKPTIYLYSIDL</sequence>
<dbReference type="InterPro" id="IPR009080">
    <property type="entry name" value="tRNAsynth_Ia_anticodon-bd"/>
</dbReference>
<comment type="caution">
    <text evidence="13">The sequence shown here is derived from an EMBL/GenBank/DDBJ whole genome shotgun (WGS) entry which is preliminary data.</text>
</comment>
<reference evidence="13 14" key="1">
    <citation type="submission" date="2018-08" db="EMBL/GenBank/DDBJ databases">
        <title>Aphanomyces genome sequencing and annotation.</title>
        <authorList>
            <person name="Minardi D."/>
            <person name="Oidtmann B."/>
            <person name="Van Der Giezen M."/>
            <person name="Studholme D.J."/>
        </authorList>
    </citation>
    <scope>NUCLEOTIDE SEQUENCE [LARGE SCALE GENOMIC DNA]</scope>
    <source>
        <strain evidence="13 14">Kv</strain>
    </source>
</reference>
<feature type="domain" description="Leucine--tRNA ligase RagD-binding" evidence="12">
    <location>
        <begin position="956"/>
        <end position="1028"/>
    </location>
</feature>
<dbReference type="PANTHER" id="PTHR45794">
    <property type="entry name" value="LEUCYL-TRNA SYNTHETASE"/>
    <property type="match status" value="1"/>
</dbReference>
<evidence type="ECO:0000256" key="5">
    <source>
        <dbReference type="ARBA" id="ARBA00022840"/>
    </source>
</evidence>
<dbReference type="VEuPathDB" id="FungiDB:H257_07238"/>
<dbReference type="FunFam" id="3.90.740.10:FF:000001">
    <property type="entry name" value="Leucine--tRNA ligase, cytoplasmic"/>
    <property type="match status" value="1"/>
</dbReference>
<dbReference type="InterPro" id="IPR002300">
    <property type="entry name" value="aa-tRNA-synth_Ia"/>
</dbReference>
<keyword evidence="4 9" id="KW-0547">Nucleotide-binding</keyword>
<dbReference type="Pfam" id="PF08264">
    <property type="entry name" value="Anticodon_1"/>
    <property type="match status" value="1"/>
</dbReference>
<dbReference type="SUPFAM" id="SSF50677">
    <property type="entry name" value="ValRS/IleRS/LeuRS editing domain"/>
    <property type="match status" value="1"/>
</dbReference>
<evidence type="ECO:0000256" key="3">
    <source>
        <dbReference type="ARBA" id="ARBA00022598"/>
    </source>
</evidence>
<gene>
    <name evidence="13" type="ORF">DYB36_005294</name>
</gene>
<evidence type="ECO:0000256" key="6">
    <source>
        <dbReference type="ARBA" id="ARBA00022917"/>
    </source>
</evidence>
<evidence type="ECO:0000256" key="8">
    <source>
        <dbReference type="ARBA" id="ARBA00030520"/>
    </source>
</evidence>
<feature type="domain" description="Aminoacyl-tRNA synthetase class Ia" evidence="10">
    <location>
        <begin position="199"/>
        <end position="766"/>
    </location>
</feature>
<proteinExistence type="inferred from homology"/>
<dbReference type="Pfam" id="PF00133">
    <property type="entry name" value="tRNA-synt_1"/>
    <property type="match status" value="2"/>
</dbReference>
<evidence type="ECO:0000256" key="7">
    <source>
        <dbReference type="ARBA" id="ARBA00023146"/>
    </source>
</evidence>
<evidence type="ECO:0000259" key="10">
    <source>
        <dbReference type="Pfam" id="PF00133"/>
    </source>
</evidence>
<evidence type="ECO:0000259" key="11">
    <source>
        <dbReference type="Pfam" id="PF08264"/>
    </source>
</evidence>
<dbReference type="Gene3D" id="1.10.730.10">
    <property type="entry name" value="Isoleucyl-tRNA Synthetase, Domain 1"/>
    <property type="match status" value="1"/>
</dbReference>
<dbReference type="InterPro" id="IPR055416">
    <property type="entry name" value="RBD_LARS1"/>
</dbReference>
<evidence type="ECO:0000259" key="12">
    <source>
        <dbReference type="Pfam" id="PF24810"/>
    </source>
</evidence>
<evidence type="ECO:0000256" key="4">
    <source>
        <dbReference type="ARBA" id="ARBA00022741"/>
    </source>
</evidence>